<dbReference type="Gene3D" id="1.50.10.10">
    <property type="match status" value="1"/>
</dbReference>
<dbReference type="Pfam" id="PF17389">
    <property type="entry name" value="Bac_rhamnosid6H"/>
    <property type="match status" value="1"/>
</dbReference>
<organism evidence="4 5">
    <name type="scientific">Candidatus Avimonoglobus intestinipullorum</name>
    <dbReference type="NCBI Taxonomy" id="2840699"/>
    <lineage>
        <taxon>Bacteria</taxon>
        <taxon>Bacillati</taxon>
        <taxon>Bacillota</taxon>
        <taxon>Clostridia</taxon>
        <taxon>Eubacteriales</taxon>
        <taxon>Candidatus Avimonoglobus</taxon>
    </lineage>
</organism>
<dbReference type="InterPro" id="IPR035396">
    <property type="entry name" value="Bac_rhamnosid6H"/>
</dbReference>
<reference evidence="4" key="1">
    <citation type="submission" date="2020-10" db="EMBL/GenBank/DDBJ databases">
        <authorList>
            <person name="Gilroy R."/>
        </authorList>
    </citation>
    <scope>NUCLEOTIDE SEQUENCE</scope>
    <source>
        <strain evidence="4">ChiSjej4B22-9803</strain>
    </source>
</reference>
<dbReference type="SUPFAM" id="SSF48208">
    <property type="entry name" value="Six-hairpin glycosidases"/>
    <property type="match status" value="1"/>
</dbReference>
<comment type="caution">
    <text evidence="4">The sequence shown here is derived from an EMBL/GenBank/DDBJ whole genome shotgun (WGS) entry which is preliminary data.</text>
</comment>
<name>A0A9D1LTL7_9FIRM</name>
<dbReference type="Proteomes" id="UP000824111">
    <property type="component" value="Unassembled WGS sequence"/>
</dbReference>
<sequence length="349" mass="40295">MSAEQALMNFDIKTVYKRWLREFRDVQRSSGQLPVTVPLTPWRWRWFGGPAWDAAFFTVPYAIYNSTGDAEIIRENFDAMVRYLDFAYTISDHYIIDFFLGDHCPPEGCKKCGVDLTATAYYHTIAKTVAACARIIGRDAEPYMTLAENIKAAFRKAFIKDGRIQYDCQTAYACAIYHGLYEEDEIPSAIARLVELIREKGNHFDVGILGAKAMFSVLSQNGQAELLYQMVTNPTMPSYAYWINQGMTTFGEFWNMRLSRNHHMYSEVDNWFYRYLAGIRLEAGKIIIEPIFLQGLDWVRAHHRDIHVFWDREHIEVSVPQAAVLVLGKTSIPLDKGTHRFRRDPAEKV</sequence>
<evidence type="ECO:0000256" key="1">
    <source>
        <dbReference type="ARBA" id="ARBA00001445"/>
    </source>
</evidence>
<accession>A0A9D1LTL7</accession>
<dbReference type="GO" id="GO:0030596">
    <property type="term" value="F:alpha-L-rhamnosidase activity"/>
    <property type="evidence" value="ECO:0007669"/>
    <property type="project" value="UniProtKB-EC"/>
</dbReference>
<dbReference type="PANTHER" id="PTHR33307">
    <property type="entry name" value="ALPHA-RHAMNOSIDASE (EUROFUNG)"/>
    <property type="match status" value="1"/>
</dbReference>
<dbReference type="InterPro" id="IPR012341">
    <property type="entry name" value="6hp_glycosidase-like_sf"/>
</dbReference>
<evidence type="ECO:0000256" key="2">
    <source>
        <dbReference type="ARBA" id="ARBA00012652"/>
    </source>
</evidence>
<dbReference type="InterPro" id="IPR008928">
    <property type="entry name" value="6-hairpin_glycosidase_sf"/>
</dbReference>
<gene>
    <name evidence="4" type="ORF">IAB04_00165</name>
</gene>
<dbReference type="GO" id="GO:0005975">
    <property type="term" value="P:carbohydrate metabolic process"/>
    <property type="evidence" value="ECO:0007669"/>
    <property type="project" value="InterPro"/>
</dbReference>
<dbReference type="EC" id="3.2.1.40" evidence="2"/>
<proteinExistence type="predicted"/>
<comment type="catalytic activity">
    <reaction evidence="1">
        <text>Hydrolysis of terminal non-reducing alpha-L-rhamnose residues in alpha-L-rhamnosides.</text>
        <dbReference type="EC" id="3.2.1.40"/>
    </reaction>
</comment>
<dbReference type="PANTHER" id="PTHR33307:SF6">
    <property type="entry name" value="ALPHA-RHAMNOSIDASE (EUROFUNG)-RELATED"/>
    <property type="match status" value="1"/>
</dbReference>
<dbReference type="InterPro" id="IPR016007">
    <property type="entry name" value="Alpha_rhamnosid"/>
</dbReference>
<evidence type="ECO:0000313" key="4">
    <source>
        <dbReference type="EMBL" id="HIU47756.1"/>
    </source>
</evidence>
<dbReference type="EMBL" id="DVND01000006">
    <property type="protein sequence ID" value="HIU47756.1"/>
    <property type="molecule type" value="Genomic_DNA"/>
</dbReference>
<dbReference type="AlphaFoldDB" id="A0A9D1LTL7"/>
<evidence type="ECO:0000313" key="5">
    <source>
        <dbReference type="Proteomes" id="UP000824111"/>
    </source>
</evidence>
<protein>
    <recommendedName>
        <fullName evidence="2">alpha-L-rhamnosidase</fullName>
        <ecNumber evidence="2">3.2.1.40</ecNumber>
    </recommendedName>
</protein>
<reference evidence="4" key="2">
    <citation type="journal article" date="2021" name="PeerJ">
        <title>Extensive microbial diversity within the chicken gut microbiome revealed by metagenomics and culture.</title>
        <authorList>
            <person name="Gilroy R."/>
            <person name="Ravi A."/>
            <person name="Getino M."/>
            <person name="Pursley I."/>
            <person name="Horton D.L."/>
            <person name="Alikhan N.F."/>
            <person name="Baker D."/>
            <person name="Gharbi K."/>
            <person name="Hall N."/>
            <person name="Watson M."/>
            <person name="Adriaenssens E.M."/>
            <person name="Foster-Nyarko E."/>
            <person name="Jarju S."/>
            <person name="Secka A."/>
            <person name="Antonio M."/>
            <person name="Oren A."/>
            <person name="Chaudhuri R.R."/>
            <person name="La Ragione R."/>
            <person name="Hildebrand F."/>
            <person name="Pallen M.J."/>
        </authorList>
    </citation>
    <scope>NUCLEOTIDE SEQUENCE</scope>
    <source>
        <strain evidence="4">ChiSjej4B22-9803</strain>
    </source>
</reference>
<feature type="domain" description="Alpha-L-rhamnosidase six-hairpin glycosidase" evidence="3">
    <location>
        <begin position="2"/>
        <end position="275"/>
    </location>
</feature>
<evidence type="ECO:0000259" key="3">
    <source>
        <dbReference type="Pfam" id="PF17389"/>
    </source>
</evidence>